<dbReference type="HOGENOM" id="CLU_058779_0_0_9"/>
<dbReference type="Pfam" id="PF09992">
    <property type="entry name" value="NAGPA"/>
    <property type="match status" value="1"/>
</dbReference>
<keyword evidence="1" id="KW-0472">Membrane</keyword>
<evidence type="ECO:0000313" key="4">
    <source>
        <dbReference type="Proteomes" id="UP000011765"/>
    </source>
</evidence>
<name>M1E7Z2_9BACT</name>
<feature type="transmembrane region" description="Helical" evidence="1">
    <location>
        <begin position="37"/>
        <end position="58"/>
    </location>
</feature>
<accession>M1E7Z2</accession>
<evidence type="ECO:0000313" key="3">
    <source>
        <dbReference type="EMBL" id="AEE14685.1"/>
    </source>
</evidence>
<organism evidence="3 4">
    <name type="scientific">Thermodesulfobium narugense DSM 14796</name>
    <dbReference type="NCBI Taxonomy" id="747365"/>
    <lineage>
        <taxon>Bacteria</taxon>
        <taxon>Pseudomonadati</taxon>
        <taxon>Thermodesulfobiota</taxon>
        <taxon>Thermodesulfobiia</taxon>
        <taxon>Thermodesulfobiales</taxon>
        <taxon>Thermodesulfobiaceae</taxon>
        <taxon>Thermodesulfobium</taxon>
    </lineage>
</organism>
<dbReference type="Proteomes" id="UP000011765">
    <property type="component" value="Chromosome"/>
</dbReference>
<dbReference type="eggNOG" id="COG4632">
    <property type="taxonomic scope" value="Bacteria"/>
</dbReference>
<keyword evidence="1" id="KW-0812">Transmembrane</keyword>
<gene>
    <name evidence="3" type="ORF">Thena_1058</name>
</gene>
<dbReference type="PANTHER" id="PTHR40446">
    <property type="entry name" value="N-ACETYLGLUCOSAMINE-1-PHOSPHODIESTER ALPHA-N-ACETYLGLUCOSAMINIDASE"/>
    <property type="match status" value="1"/>
</dbReference>
<evidence type="ECO:0000259" key="2">
    <source>
        <dbReference type="Pfam" id="PF09992"/>
    </source>
</evidence>
<proteinExistence type="predicted"/>
<protein>
    <recommendedName>
        <fullName evidence="2">Phosphodiester glycosidase domain-containing protein</fullName>
    </recommendedName>
</protein>
<keyword evidence="1" id="KW-1133">Transmembrane helix</keyword>
<evidence type="ECO:0000256" key="1">
    <source>
        <dbReference type="SAM" id="Phobius"/>
    </source>
</evidence>
<dbReference type="STRING" id="747365.Thena_1058"/>
<dbReference type="InterPro" id="IPR018711">
    <property type="entry name" value="NAGPA"/>
</dbReference>
<reference evidence="3 4" key="1">
    <citation type="submission" date="2011-04" db="EMBL/GenBank/DDBJ databases">
        <title>The complete genome of Thermodesulfobium narugense DSM 14796.</title>
        <authorList>
            <consortium name="US DOE Joint Genome Institute (JGI-PGF)"/>
            <person name="Lucas S."/>
            <person name="Han J."/>
            <person name="Lapidus A."/>
            <person name="Bruce D."/>
            <person name="Goodwin L."/>
            <person name="Pitluck S."/>
            <person name="Peters L."/>
            <person name="Kyrpides N."/>
            <person name="Mavromatis K."/>
            <person name="Pagani I."/>
            <person name="Ivanova N."/>
            <person name="Ovchinnikova G."/>
            <person name="Zhang X."/>
            <person name="Saunders L."/>
            <person name="Detter J.C."/>
            <person name="Tapia R."/>
            <person name="Han C."/>
            <person name="Land M."/>
            <person name="Hauser L."/>
            <person name="Markowitz V."/>
            <person name="Cheng J.-F."/>
            <person name="Hugenholtz P."/>
            <person name="Woyke T."/>
            <person name="Wu D."/>
            <person name="Spring S."/>
            <person name="Schroeder M."/>
            <person name="Brambilla E."/>
            <person name="Klenk H.-P."/>
            <person name="Eisen J.A."/>
        </authorList>
    </citation>
    <scope>NUCLEOTIDE SEQUENCE [LARGE SCALE GENOMIC DNA]</scope>
    <source>
        <strain evidence="3 4">DSM 14796</strain>
    </source>
</reference>
<keyword evidence="4" id="KW-1185">Reference proteome</keyword>
<dbReference type="EMBL" id="CP002690">
    <property type="protein sequence ID" value="AEE14685.1"/>
    <property type="molecule type" value="Genomic_DNA"/>
</dbReference>
<feature type="domain" description="Phosphodiester glycosidase" evidence="2">
    <location>
        <begin position="166"/>
        <end position="349"/>
    </location>
</feature>
<dbReference type="AlphaFoldDB" id="M1E7Z2"/>
<dbReference type="PANTHER" id="PTHR40446:SF2">
    <property type="entry name" value="N-ACETYLGLUCOSAMINE-1-PHOSPHODIESTER ALPHA-N-ACETYLGLUCOSAMINIDASE"/>
    <property type="match status" value="1"/>
</dbReference>
<sequence>MGYNITSECFASSILNLNKSINNNLIVFKHRFNLKKVLLYCLFQIVLACVVIPALVFYGPFSNIRDMWVESAMTTSSHQFLATLFLPEQKIKNIMDKTNSIIFGNSNPNLLNFVNHHDNTIELFEVRSKYFVGKVMLIKDPTRVKVGVSRLLPKEGQTVSQIAQENNAVAAINAGGFLGLENGSWSATGGVPEGIIIHDGKIYYSDFVNDTIKRDIVGFNSEGKLIVGKFNLKEIKEMDIREAVSFGPPLIVNGQPMIRNGDGGWGIAPRTAIGQKPDGTVIFLTIDGRALESVGATLRDVQDIMLKYGAYNAANLDGGSSTTMYYKGRVINNPSNPLGERTVPTVFMVK</sequence>
<dbReference type="KEGG" id="tnr:Thena_1058"/>